<evidence type="ECO:0000256" key="4">
    <source>
        <dbReference type="ARBA" id="ARBA00022692"/>
    </source>
</evidence>
<name>A0ABN8LR56_9CNID</name>
<evidence type="ECO:0000256" key="9">
    <source>
        <dbReference type="ARBA" id="ARBA00023201"/>
    </source>
</evidence>
<dbReference type="PANTHER" id="PTHR11690:SF296">
    <property type="entry name" value="DEGENERIN-LIKE PROTEIN DEL-10"/>
    <property type="match status" value="1"/>
</dbReference>
<dbReference type="Gene3D" id="2.60.470.10">
    <property type="entry name" value="Acid-sensing ion channels like domains"/>
    <property type="match status" value="2"/>
</dbReference>
<keyword evidence="16" id="KW-1185">Reference proteome</keyword>
<evidence type="ECO:0000256" key="7">
    <source>
        <dbReference type="ARBA" id="ARBA00023065"/>
    </source>
</evidence>
<dbReference type="PROSITE" id="PS50294">
    <property type="entry name" value="WD_REPEATS_REGION"/>
    <property type="match status" value="1"/>
</dbReference>
<dbReference type="PROSITE" id="PS50082">
    <property type="entry name" value="WD_REPEATS_2"/>
    <property type="match status" value="1"/>
</dbReference>
<evidence type="ECO:0000256" key="10">
    <source>
        <dbReference type="ARBA" id="ARBA00023303"/>
    </source>
</evidence>
<dbReference type="PRINTS" id="PR01078">
    <property type="entry name" value="AMINACHANNEL"/>
</dbReference>
<feature type="repeat" description="WD" evidence="11">
    <location>
        <begin position="212"/>
        <end position="253"/>
    </location>
</feature>
<comment type="subcellular location">
    <subcellularLocation>
        <location evidence="1">Membrane</location>
        <topology evidence="1">Multi-pass membrane protein</topology>
    </subcellularLocation>
</comment>
<keyword evidence="9 12" id="KW-0739">Sodium transport</keyword>
<feature type="transmembrane region" description="Helical" evidence="14">
    <location>
        <begin position="857"/>
        <end position="879"/>
    </location>
</feature>
<keyword evidence="5 14" id="KW-1133">Transmembrane helix</keyword>
<keyword evidence="2 12" id="KW-0813">Transport</keyword>
<dbReference type="PANTHER" id="PTHR11690">
    <property type="entry name" value="AMILORIDE-SENSITIVE SODIUM CHANNEL-RELATED"/>
    <property type="match status" value="1"/>
</dbReference>
<comment type="caution">
    <text evidence="15">The sequence shown here is derived from an EMBL/GenBank/DDBJ whole genome shotgun (WGS) entry which is preliminary data.</text>
</comment>
<accession>A0ABN8LR56</accession>
<feature type="transmembrane region" description="Helical" evidence="14">
    <location>
        <begin position="1334"/>
        <end position="1356"/>
    </location>
</feature>
<dbReference type="Pfam" id="PF00400">
    <property type="entry name" value="WD40"/>
    <property type="match status" value="3"/>
</dbReference>
<evidence type="ECO:0000256" key="5">
    <source>
        <dbReference type="ARBA" id="ARBA00022989"/>
    </source>
</evidence>
<keyword evidence="7 12" id="KW-0406">Ion transport</keyword>
<evidence type="ECO:0000313" key="15">
    <source>
        <dbReference type="EMBL" id="CAH3019548.1"/>
    </source>
</evidence>
<keyword evidence="8 14" id="KW-0472">Membrane</keyword>
<evidence type="ECO:0000256" key="6">
    <source>
        <dbReference type="ARBA" id="ARBA00023053"/>
    </source>
</evidence>
<organism evidence="15 16">
    <name type="scientific">Porites evermanni</name>
    <dbReference type="NCBI Taxonomy" id="104178"/>
    <lineage>
        <taxon>Eukaryota</taxon>
        <taxon>Metazoa</taxon>
        <taxon>Cnidaria</taxon>
        <taxon>Anthozoa</taxon>
        <taxon>Hexacorallia</taxon>
        <taxon>Scleractinia</taxon>
        <taxon>Fungiina</taxon>
        <taxon>Poritidae</taxon>
        <taxon>Porites</taxon>
    </lineage>
</organism>
<evidence type="ECO:0000256" key="2">
    <source>
        <dbReference type="ARBA" id="ARBA00022448"/>
    </source>
</evidence>
<evidence type="ECO:0000256" key="3">
    <source>
        <dbReference type="ARBA" id="ARBA00022461"/>
    </source>
</evidence>
<dbReference type="Proteomes" id="UP001159427">
    <property type="component" value="Unassembled WGS sequence"/>
</dbReference>
<dbReference type="SMART" id="SM00320">
    <property type="entry name" value="WD40"/>
    <property type="match status" value="5"/>
</dbReference>
<feature type="non-terminal residue" evidence="15">
    <location>
        <position position="1366"/>
    </location>
</feature>
<evidence type="ECO:0000256" key="12">
    <source>
        <dbReference type="RuleBase" id="RU000679"/>
    </source>
</evidence>
<evidence type="ECO:0000313" key="16">
    <source>
        <dbReference type="Proteomes" id="UP001159427"/>
    </source>
</evidence>
<reference evidence="15 16" key="1">
    <citation type="submission" date="2022-05" db="EMBL/GenBank/DDBJ databases">
        <authorList>
            <consortium name="Genoscope - CEA"/>
            <person name="William W."/>
        </authorList>
    </citation>
    <scope>NUCLEOTIDE SEQUENCE [LARGE SCALE GENOMIC DNA]</scope>
</reference>
<keyword evidence="10 12" id="KW-0407">Ion channel</keyword>
<dbReference type="InterPro" id="IPR001873">
    <property type="entry name" value="ENaC"/>
</dbReference>
<dbReference type="Gene3D" id="1.10.287.770">
    <property type="entry name" value="YojJ-like"/>
    <property type="match status" value="2"/>
</dbReference>
<keyword evidence="3 12" id="KW-0894">Sodium channel</keyword>
<dbReference type="Pfam" id="PF00858">
    <property type="entry name" value="ASC"/>
    <property type="match status" value="2"/>
</dbReference>
<dbReference type="InterPro" id="IPR036322">
    <property type="entry name" value="WD40_repeat_dom_sf"/>
</dbReference>
<evidence type="ECO:0000256" key="8">
    <source>
        <dbReference type="ARBA" id="ARBA00023136"/>
    </source>
</evidence>
<dbReference type="InterPro" id="IPR015943">
    <property type="entry name" value="WD40/YVTN_repeat-like_dom_sf"/>
</dbReference>
<evidence type="ECO:0000256" key="1">
    <source>
        <dbReference type="ARBA" id="ARBA00004141"/>
    </source>
</evidence>
<proteinExistence type="inferred from homology"/>
<keyword evidence="4 12" id="KW-0812">Transmembrane</keyword>
<keyword evidence="11" id="KW-0853">WD repeat</keyword>
<dbReference type="SUPFAM" id="SSF50978">
    <property type="entry name" value="WD40 repeat-like"/>
    <property type="match status" value="1"/>
</dbReference>
<feature type="region of interest" description="Disordered" evidence="13">
    <location>
        <begin position="96"/>
        <end position="148"/>
    </location>
</feature>
<keyword evidence="6" id="KW-0915">Sodium</keyword>
<dbReference type="InterPro" id="IPR001680">
    <property type="entry name" value="WD40_rpt"/>
</dbReference>
<dbReference type="Gene3D" id="2.130.10.10">
    <property type="entry name" value="YVTN repeat-like/Quinoprotein amine dehydrogenase"/>
    <property type="match status" value="1"/>
</dbReference>
<dbReference type="EMBL" id="CALNXI010000118">
    <property type="protein sequence ID" value="CAH3019548.1"/>
    <property type="molecule type" value="Genomic_DNA"/>
</dbReference>
<evidence type="ECO:0000256" key="14">
    <source>
        <dbReference type="SAM" id="Phobius"/>
    </source>
</evidence>
<gene>
    <name evidence="15" type="ORF">PEVE_00003003</name>
</gene>
<evidence type="ECO:0000256" key="11">
    <source>
        <dbReference type="PROSITE-ProRule" id="PRU00221"/>
    </source>
</evidence>
<sequence length="1366" mass="154792">MNISQQILALDARYNAYRVQNNPQYRTLYIRRRNQLLRENAKKEKADHSCRRQYLYLRRQLLSKRYGPSESSLSRSRSASTYSKLSSFETSFDSLHIDSPEGGHTPNKPTHRRYHSGGSFKFLPPPDRPESPPRGVVPTRKAEASRRMAGNTSLGENYAFAGMYHIFDQHAKSVTAIKFAHDDKYLLACSSTDGTLSVCALVPSPPSVSCTLRGHTAAIMDFDWSITNDFILSASLDCTARVWDPSSGQCLRVVNDSHSCGVTACRFQPVNNNMLLTGNQKGHLNVFNMSTGKGFKGGSAKVSAGVKSMDFDSSGGLVWVGDEKGSIHSFCFDVASGRLHKAKRMTIAEGSPVTSISYRSWMNREARDPVLLVNVAINLLCLYGVVDDMGGLKLKKSFSIEHKSRQVRSSFCPLMSFRQGACVVSASEDMAVYFFDVERAEKPCVNKLLGHSAPVLDVCWNYDESLLASCDTEESVTKYFSNPVTTSFEEVIPKLGEVKFPAVTICNLNRFVKSKINMFENDKDFYKLSLNLSACENIKTVNEDMSCGQGLLCAYELFGSQIADNCNETIKKRIVSVLNETEVPIFNPEEFFEAYGHDFRDMFLHYCRFKGKENCTADDFYPTLSSNGRCFTFNSGKNQTRIRRTMKTGSSGGLSVMMDVQTNENTISEFSRGLRVIVHDQNTFINIDKGFNVYPGSHTLVGLTVTKYQRLPSPYKSNCTQRVLPQIPRYTRDGCFYQCLANTTAKICGCRMIGVPREYSEQFPTIPSLRSQNPFTCNCKAACEETEYTSQVSYSEFPDDGVSKILKHLFAYNRSMEYQRRNLVFLQVGFQHQGFLLQTEKPSYKMDSLLGDIGGNMGLFLGCSLLTLFEFVDLLWNFLTFRANRVKHRRYLRDIMPTIWREFVGNTTVHGFRHVFESSSRFCRVIWLLLLLGATTSYVFLVRRSVAKYLSNPVATNFEKVVPNLGERKFPAVTICNLNRFVKSKIDMFENDEDFYQLGLNLSACEKIKTVNKDMSCGQGLLCAYEFYGSEIVDNCNDTIRQRIISALNETKEPVFNPEDFFKAYGHDFRDMFLHYCRFKGKENCTAEDFYPSLSSNGRCFTFNSGKNQTDIRGTLRAGSSGGLSVMMDVQANDNTISEFSRGLRIMVHDQNTFINIDKGFNVYPGSHTLVRVTATKYQRLPSPYKSNCTQRVLPKIQRYTRDGCFYQCLANMTAEMCGCRMIGIPLPLDLPICTFQHQYCVEQSEESKNPFTCYCEAACEEIEYTSQISYSEFPDDGVGKILKHLFAYNQTMEYQRRNLVFLQVGFQVQGYMLQTEKPSYEVSSLLGDIGGNMGLFLGCSLLTLFEFVHLLWNFLTFRANRVKHV</sequence>
<feature type="transmembrane region" description="Helical" evidence="14">
    <location>
        <begin position="922"/>
        <end position="941"/>
    </location>
</feature>
<protein>
    <submittedName>
        <fullName evidence="15">Uncharacterized protein</fullName>
    </submittedName>
</protein>
<evidence type="ECO:0000256" key="13">
    <source>
        <dbReference type="SAM" id="MobiDB-lite"/>
    </source>
</evidence>
<comment type="similarity">
    <text evidence="12">Belongs to the amiloride-sensitive sodium channel (TC 1.A.6) family.</text>
</comment>